<evidence type="ECO:0000313" key="1">
    <source>
        <dbReference type="EMBL" id="CDM31818.1"/>
    </source>
</evidence>
<accession>W6Q597</accession>
<reference evidence="1" key="1">
    <citation type="journal article" date="2014" name="Nat. Commun.">
        <title>Multiple recent horizontal transfers of a large genomic region in cheese making fungi.</title>
        <authorList>
            <person name="Cheeseman K."/>
            <person name="Ropars J."/>
            <person name="Renault P."/>
            <person name="Dupont J."/>
            <person name="Gouzy J."/>
            <person name="Branca A."/>
            <person name="Abraham A.L."/>
            <person name="Ceppi M."/>
            <person name="Conseiller E."/>
            <person name="Debuchy R."/>
            <person name="Malagnac F."/>
            <person name="Goarin A."/>
            <person name="Silar P."/>
            <person name="Lacoste S."/>
            <person name="Sallet E."/>
            <person name="Bensimon A."/>
            <person name="Giraud T."/>
            <person name="Brygoo Y."/>
        </authorList>
    </citation>
    <scope>NUCLEOTIDE SEQUENCE [LARGE SCALE GENOMIC DNA]</scope>
    <source>
        <strain evidence="1">FM164</strain>
    </source>
</reference>
<dbReference type="Proteomes" id="UP000030686">
    <property type="component" value="Unassembled WGS sequence"/>
</dbReference>
<organism evidence="1 2">
    <name type="scientific">Penicillium roqueforti (strain FM164)</name>
    <dbReference type="NCBI Taxonomy" id="1365484"/>
    <lineage>
        <taxon>Eukaryota</taxon>
        <taxon>Fungi</taxon>
        <taxon>Dikarya</taxon>
        <taxon>Ascomycota</taxon>
        <taxon>Pezizomycotina</taxon>
        <taxon>Eurotiomycetes</taxon>
        <taxon>Eurotiomycetidae</taxon>
        <taxon>Eurotiales</taxon>
        <taxon>Aspergillaceae</taxon>
        <taxon>Penicillium</taxon>
    </lineage>
</organism>
<dbReference type="EMBL" id="HG792016">
    <property type="protein sequence ID" value="CDM31818.1"/>
    <property type="molecule type" value="Genomic_DNA"/>
</dbReference>
<sequence>MTANPYFHYTHGNVLADMDRELASLCSELRDMKKEEKKEAMMEQEVWNQIG</sequence>
<name>W6Q597_PENRF</name>
<dbReference type="AlphaFoldDB" id="W6Q597"/>
<gene>
    <name evidence="1" type="ORF">PROQFM164_S02g001969</name>
</gene>
<proteinExistence type="predicted"/>
<keyword evidence="2" id="KW-1185">Reference proteome</keyword>
<evidence type="ECO:0000313" key="2">
    <source>
        <dbReference type="Proteomes" id="UP000030686"/>
    </source>
</evidence>
<protein>
    <submittedName>
        <fullName evidence="1">Genomic scaffold, ProqFM164S02</fullName>
    </submittedName>
</protein>